<keyword evidence="2" id="KW-1185">Reference proteome</keyword>
<evidence type="ECO:0000313" key="1">
    <source>
        <dbReference type="EMBL" id="NKY39645.1"/>
    </source>
</evidence>
<dbReference type="RefSeq" id="WP_168678713.1">
    <property type="nucleotide sequence ID" value="NZ_JAAXOY010000185.1"/>
</dbReference>
<accession>A0ABX1K0X5</accession>
<name>A0ABX1K0X5_9CELL</name>
<evidence type="ECO:0000313" key="2">
    <source>
        <dbReference type="Proteomes" id="UP000777774"/>
    </source>
</evidence>
<gene>
    <name evidence="1" type="ORF">HGA02_08920</name>
</gene>
<organism evidence="1 2">
    <name type="scientific">Cellulomonas septica</name>
    <dbReference type="NCBI Taxonomy" id="285080"/>
    <lineage>
        <taxon>Bacteria</taxon>
        <taxon>Bacillati</taxon>
        <taxon>Actinomycetota</taxon>
        <taxon>Actinomycetes</taxon>
        <taxon>Micrococcales</taxon>
        <taxon>Cellulomonadaceae</taxon>
        <taxon>Cellulomonas</taxon>
    </lineage>
</organism>
<protein>
    <submittedName>
        <fullName evidence="1">Uncharacterized protein</fullName>
    </submittedName>
</protein>
<dbReference type="EMBL" id="JAAXOY010000185">
    <property type="protein sequence ID" value="NKY39645.1"/>
    <property type="molecule type" value="Genomic_DNA"/>
</dbReference>
<proteinExistence type="predicted"/>
<comment type="caution">
    <text evidence="1">The sequence shown here is derived from an EMBL/GenBank/DDBJ whole genome shotgun (WGS) entry which is preliminary data.</text>
</comment>
<sequence length="101" mass="11366">MEDQRFRVGLRVPLRFSATWPLVGLQVDDEGIWFRGPFLRYFVSRAIGMTHAWGDIATVGDAGRRVTFTLRDRRRVAVVGLTRGRRARVVAAARAGGVRVL</sequence>
<dbReference type="Proteomes" id="UP000777774">
    <property type="component" value="Unassembled WGS sequence"/>
</dbReference>
<reference evidence="1 2" key="1">
    <citation type="submission" date="2020-04" db="EMBL/GenBank/DDBJ databases">
        <title>MicrobeNet Type strains.</title>
        <authorList>
            <person name="Nicholson A.C."/>
        </authorList>
    </citation>
    <scope>NUCLEOTIDE SEQUENCE [LARGE SCALE GENOMIC DNA]</scope>
    <source>
        <strain evidence="1 2">ATCC BAA-787</strain>
    </source>
</reference>